<evidence type="ECO:0000256" key="11">
    <source>
        <dbReference type="RuleBase" id="RU003750"/>
    </source>
</evidence>
<dbReference type="PROSITE" id="PS00379">
    <property type="entry name" value="CDP_ALCOHOL_P_TRANSF"/>
    <property type="match status" value="1"/>
</dbReference>
<keyword evidence="4 11" id="KW-0808">Transferase</keyword>
<organism evidence="13 14">
    <name type="scientific">Ornithinimicrobium tianjinense</name>
    <dbReference type="NCBI Taxonomy" id="1195761"/>
    <lineage>
        <taxon>Bacteria</taxon>
        <taxon>Bacillati</taxon>
        <taxon>Actinomycetota</taxon>
        <taxon>Actinomycetes</taxon>
        <taxon>Micrococcales</taxon>
        <taxon>Ornithinimicrobiaceae</taxon>
        <taxon>Ornithinimicrobium</taxon>
    </lineage>
</organism>
<dbReference type="PANTHER" id="PTHR14269">
    <property type="entry name" value="CDP-DIACYLGLYCEROL--GLYCEROL-3-PHOSPHATE 3-PHOSPHATIDYLTRANSFERASE-RELATED"/>
    <property type="match status" value="1"/>
</dbReference>
<dbReference type="InterPro" id="IPR043130">
    <property type="entry name" value="CDP-OH_PTrfase_TM_dom"/>
</dbReference>
<dbReference type="EMBL" id="BMEM01000001">
    <property type="protein sequence ID" value="GGF47054.1"/>
    <property type="molecule type" value="Genomic_DNA"/>
</dbReference>
<name>A0A917BIE3_9MICO</name>
<evidence type="ECO:0000256" key="10">
    <source>
        <dbReference type="ARBA" id="ARBA00023264"/>
    </source>
</evidence>
<feature type="transmembrane region" description="Helical" evidence="12">
    <location>
        <begin position="149"/>
        <end position="171"/>
    </location>
</feature>
<accession>A0A917BIE3</accession>
<comment type="similarity">
    <text evidence="2 11">Belongs to the CDP-alcohol phosphatidyltransferase class-I family.</text>
</comment>
<keyword evidence="14" id="KW-1185">Reference proteome</keyword>
<evidence type="ECO:0000313" key="14">
    <source>
        <dbReference type="Proteomes" id="UP000605670"/>
    </source>
</evidence>
<dbReference type="Gene3D" id="1.20.120.1760">
    <property type="match status" value="1"/>
</dbReference>
<keyword evidence="7" id="KW-0443">Lipid metabolism</keyword>
<evidence type="ECO:0000256" key="1">
    <source>
        <dbReference type="ARBA" id="ARBA00004141"/>
    </source>
</evidence>
<evidence type="ECO:0000256" key="8">
    <source>
        <dbReference type="ARBA" id="ARBA00023136"/>
    </source>
</evidence>
<protein>
    <submittedName>
        <fullName evidence="13">CDP-diacylglycerol--glycerol-3-phosphate 3-phosphatidyltransferase</fullName>
    </submittedName>
</protein>
<keyword evidence="6 12" id="KW-1133">Transmembrane helix</keyword>
<evidence type="ECO:0000256" key="2">
    <source>
        <dbReference type="ARBA" id="ARBA00010441"/>
    </source>
</evidence>
<keyword evidence="5 12" id="KW-0812">Transmembrane</keyword>
<sequence length="187" mass="20672">MVTLPNALSVVRLLLLPVFVWLLLEGRLVAAGGVLALSGLTDYLDGRIARAYGLVSRVGQILDPVADRLYIATTLLGLAWASVIPWWLVVVLMARDAFVLALYPVVRRHRLPIPEVDFTGKTATFSLLAAFPLLVLGAVTGWWTVAARVVGWALVWWGIAFYWVAGGVYAWQVRHMVGQRRAQEVPR</sequence>
<evidence type="ECO:0000313" key="13">
    <source>
        <dbReference type="EMBL" id="GGF47054.1"/>
    </source>
</evidence>
<feature type="transmembrane region" description="Helical" evidence="12">
    <location>
        <begin position="124"/>
        <end position="143"/>
    </location>
</feature>
<evidence type="ECO:0000256" key="12">
    <source>
        <dbReference type="SAM" id="Phobius"/>
    </source>
</evidence>
<reference evidence="13" key="2">
    <citation type="submission" date="2020-09" db="EMBL/GenBank/DDBJ databases">
        <authorList>
            <person name="Sun Q."/>
            <person name="Zhou Y."/>
        </authorList>
    </citation>
    <scope>NUCLEOTIDE SEQUENCE</scope>
    <source>
        <strain evidence="13">CGMCC 1.12160</strain>
    </source>
</reference>
<dbReference type="InterPro" id="IPR050324">
    <property type="entry name" value="CDP-alcohol_PTase-I"/>
</dbReference>
<evidence type="ECO:0000256" key="9">
    <source>
        <dbReference type="ARBA" id="ARBA00023209"/>
    </source>
</evidence>
<keyword evidence="8 12" id="KW-0472">Membrane</keyword>
<evidence type="ECO:0000256" key="7">
    <source>
        <dbReference type="ARBA" id="ARBA00023098"/>
    </source>
</evidence>
<dbReference type="PIRSF" id="PIRSF000847">
    <property type="entry name" value="Phos_ph_gly_syn"/>
    <property type="match status" value="1"/>
</dbReference>
<dbReference type="GO" id="GO:0016020">
    <property type="term" value="C:membrane"/>
    <property type="evidence" value="ECO:0007669"/>
    <property type="project" value="UniProtKB-SubCell"/>
</dbReference>
<dbReference type="GO" id="GO:0046474">
    <property type="term" value="P:glycerophospholipid biosynthetic process"/>
    <property type="evidence" value="ECO:0007669"/>
    <property type="project" value="TreeGrafter"/>
</dbReference>
<comment type="subcellular location">
    <subcellularLocation>
        <location evidence="1">Membrane</location>
        <topology evidence="1">Multi-pass membrane protein</topology>
    </subcellularLocation>
</comment>
<comment type="caution">
    <text evidence="13">The sequence shown here is derived from an EMBL/GenBank/DDBJ whole genome shotgun (WGS) entry which is preliminary data.</text>
</comment>
<keyword evidence="10" id="KW-1208">Phospholipid metabolism</keyword>
<dbReference type="InterPro" id="IPR048254">
    <property type="entry name" value="CDP_ALCOHOL_P_TRANSF_CS"/>
</dbReference>
<evidence type="ECO:0000256" key="4">
    <source>
        <dbReference type="ARBA" id="ARBA00022679"/>
    </source>
</evidence>
<dbReference type="GO" id="GO:0008444">
    <property type="term" value="F:CDP-diacylglycerol-glycerol-3-phosphate 3-phosphatidyltransferase activity"/>
    <property type="evidence" value="ECO:0007669"/>
    <property type="project" value="InterPro"/>
</dbReference>
<dbReference type="InterPro" id="IPR004570">
    <property type="entry name" value="Phosphatidylglycerol_P_synth"/>
</dbReference>
<dbReference type="InterPro" id="IPR000462">
    <property type="entry name" value="CDP-OH_P_trans"/>
</dbReference>
<keyword evidence="9" id="KW-0594">Phospholipid biosynthesis</keyword>
<dbReference type="PANTHER" id="PTHR14269:SF62">
    <property type="entry name" value="CDP-DIACYLGLYCEROL--GLYCEROL-3-PHOSPHATE 3-PHOSPHATIDYLTRANSFERASE 1, CHLOROPLASTIC"/>
    <property type="match status" value="1"/>
</dbReference>
<evidence type="ECO:0000256" key="6">
    <source>
        <dbReference type="ARBA" id="ARBA00022989"/>
    </source>
</evidence>
<keyword evidence="3" id="KW-0444">Lipid biosynthesis</keyword>
<gene>
    <name evidence="13" type="ORF">GCM10011366_13530</name>
</gene>
<dbReference type="AlphaFoldDB" id="A0A917BIE3"/>
<evidence type="ECO:0000256" key="5">
    <source>
        <dbReference type="ARBA" id="ARBA00022692"/>
    </source>
</evidence>
<dbReference type="Proteomes" id="UP000605670">
    <property type="component" value="Unassembled WGS sequence"/>
</dbReference>
<proteinExistence type="inferred from homology"/>
<dbReference type="Pfam" id="PF01066">
    <property type="entry name" value="CDP-OH_P_transf"/>
    <property type="match status" value="1"/>
</dbReference>
<reference evidence="13" key="1">
    <citation type="journal article" date="2014" name="Int. J. Syst. Evol. Microbiol.">
        <title>Complete genome sequence of Corynebacterium casei LMG S-19264T (=DSM 44701T), isolated from a smear-ripened cheese.</title>
        <authorList>
            <consortium name="US DOE Joint Genome Institute (JGI-PGF)"/>
            <person name="Walter F."/>
            <person name="Albersmeier A."/>
            <person name="Kalinowski J."/>
            <person name="Ruckert C."/>
        </authorList>
    </citation>
    <scope>NUCLEOTIDE SEQUENCE</scope>
    <source>
        <strain evidence="13">CGMCC 1.12160</strain>
    </source>
</reference>
<evidence type="ECO:0000256" key="3">
    <source>
        <dbReference type="ARBA" id="ARBA00022516"/>
    </source>
</evidence>